<evidence type="ECO:0000313" key="2">
    <source>
        <dbReference type="EMBL" id="QJA99229.1"/>
    </source>
</evidence>
<feature type="compositionally biased region" description="Basic and acidic residues" evidence="1">
    <location>
        <begin position="1"/>
        <end position="10"/>
    </location>
</feature>
<accession>A0A6M3LZ37</accession>
<protein>
    <submittedName>
        <fullName evidence="2">Uncharacterized protein</fullName>
    </submittedName>
</protein>
<proteinExistence type="predicted"/>
<evidence type="ECO:0000256" key="1">
    <source>
        <dbReference type="SAM" id="MobiDB-lite"/>
    </source>
</evidence>
<reference evidence="2" key="1">
    <citation type="submission" date="2020-03" db="EMBL/GenBank/DDBJ databases">
        <title>The deep terrestrial virosphere.</title>
        <authorList>
            <person name="Holmfeldt K."/>
            <person name="Nilsson E."/>
            <person name="Simone D."/>
            <person name="Lopez-Fernandez M."/>
            <person name="Wu X."/>
            <person name="de Brujin I."/>
            <person name="Lundin D."/>
            <person name="Andersson A."/>
            <person name="Bertilsson S."/>
            <person name="Dopson M."/>
        </authorList>
    </citation>
    <scope>NUCLEOTIDE SEQUENCE</scope>
    <source>
        <strain evidence="2">MM171A01247</strain>
    </source>
</reference>
<dbReference type="AlphaFoldDB" id="A0A6M3LZ37"/>
<sequence>MFKKKADKEINIGSQPEQEEESVLKKKIKREESEPALEPEPEVVIIPRTVSLPIQPLPIVVPEPKVVTDIYTKYGGWIFKNGKVFIKEISWSLTEEAKSGIVPERMKPYFDVRSMASFSRQIKKQR</sequence>
<name>A0A6M3LZ37_9ZZZZ</name>
<dbReference type="EMBL" id="MT143636">
    <property type="protein sequence ID" value="QJA99229.1"/>
    <property type="molecule type" value="Genomic_DNA"/>
</dbReference>
<organism evidence="2">
    <name type="scientific">viral metagenome</name>
    <dbReference type="NCBI Taxonomy" id="1070528"/>
    <lineage>
        <taxon>unclassified sequences</taxon>
        <taxon>metagenomes</taxon>
        <taxon>organismal metagenomes</taxon>
    </lineage>
</organism>
<gene>
    <name evidence="2" type="ORF">MM171A01247_0014</name>
</gene>
<feature type="region of interest" description="Disordered" evidence="1">
    <location>
        <begin position="1"/>
        <end position="36"/>
    </location>
</feature>